<evidence type="ECO:0000256" key="2">
    <source>
        <dbReference type="ARBA" id="ARBA00023125"/>
    </source>
</evidence>
<accession>A0A6L6X2S1</accession>
<dbReference type="InterPro" id="IPR009057">
    <property type="entry name" value="Homeodomain-like_sf"/>
</dbReference>
<protein>
    <submittedName>
        <fullName evidence="6">Helix-turn-helix domain-containing protein</fullName>
    </submittedName>
</protein>
<feature type="region of interest" description="Disordered" evidence="4">
    <location>
        <begin position="32"/>
        <end position="59"/>
    </location>
</feature>
<keyword evidence="7" id="KW-1185">Reference proteome</keyword>
<keyword evidence="1" id="KW-0805">Transcription regulation</keyword>
<dbReference type="InterPro" id="IPR018062">
    <property type="entry name" value="HTH_AraC-typ_CS"/>
</dbReference>
<evidence type="ECO:0000313" key="7">
    <source>
        <dbReference type="Proteomes" id="UP000483802"/>
    </source>
</evidence>
<dbReference type="Proteomes" id="UP000483802">
    <property type="component" value="Unassembled WGS sequence"/>
</dbReference>
<dbReference type="Pfam" id="PF12833">
    <property type="entry name" value="HTH_18"/>
    <property type="match status" value="1"/>
</dbReference>
<organism evidence="6 7">
    <name type="scientific">Streptomyces typhae</name>
    <dbReference type="NCBI Taxonomy" id="2681492"/>
    <lineage>
        <taxon>Bacteria</taxon>
        <taxon>Bacillati</taxon>
        <taxon>Actinomycetota</taxon>
        <taxon>Actinomycetes</taxon>
        <taxon>Kitasatosporales</taxon>
        <taxon>Streptomycetaceae</taxon>
        <taxon>Streptomyces</taxon>
    </lineage>
</organism>
<proteinExistence type="predicted"/>
<evidence type="ECO:0000313" key="6">
    <source>
        <dbReference type="EMBL" id="MVO88051.1"/>
    </source>
</evidence>
<dbReference type="SMART" id="SM00342">
    <property type="entry name" value="HTH_ARAC"/>
    <property type="match status" value="1"/>
</dbReference>
<reference evidence="6 7" key="1">
    <citation type="submission" date="2019-11" db="EMBL/GenBank/DDBJ databases">
        <title>Streptomyces typhae sp. nov., a novel endophytic actinomycete isolated from the root of cattail pollen (Typha angustifolia L.).</title>
        <authorList>
            <person name="Peng C."/>
        </authorList>
    </citation>
    <scope>NUCLEOTIDE SEQUENCE [LARGE SCALE GENOMIC DNA]</scope>
    <source>
        <strain evidence="7">p1417</strain>
    </source>
</reference>
<dbReference type="GO" id="GO:0003700">
    <property type="term" value="F:DNA-binding transcription factor activity"/>
    <property type="evidence" value="ECO:0007669"/>
    <property type="project" value="InterPro"/>
</dbReference>
<name>A0A6L6X2S1_9ACTN</name>
<evidence type="ECO:0000256" key="1">
    <source>
        <dbReference type="ARBA" id="ARBA00023015"/>
    </source>
</evidence>
<dbReference type="PRINTS" id="PR00032">
    <property type="entry name" value="HTHARAC"/>
</dbReference>
<sequence length="340" mass="36728">MTLPWSPPTTVASPRCLCVHGSCPCPQRRPHALASPLRPQQADRVTTTTPTPTTGDTSADRTLGFLRIRTFRGAARPVRHVPGADAATDPYVLLGLHTEGRATLGGPDGTEVCLPGDVFLRDGARPLTLEETEEFELHLVHVPYRALALTDRQARDLAGRAPFADGTVAPLLGPLLSEIAGAEPGPPSRAALRSAGAVADLVALLAVEDTGPGSPQDGQDREALVRRLRAYVDANLRDRNLTPATVAEAQHISIRYLHKLFEGRGSTVGRWIQHRRLEEARRELARPARGDITVAAVARRWGFASATHFSRSFRTAYGMSPSDWRDGRTRPAEGPGAGRR</sequence>
<dbReference type="InterPro" id="IPR018060">
    <property type="entry name" value="HTH_AraC"/>
</dbReference>
<gene>
    <name evidence="6" type="ORF">GPA10_25660</name>
</gene>
<comment type="caution">
    <text evidence="6">The sequence shown here is derived from an EMBL/GenBank/DDBJ whole genome shotgun (WGS) entry which is preliminary data.</text>
</comment>
<dbReference type="InterPro" id="IPR035418">
    <property type="entry name" value="AraC-bd_2"/>
</dbReference>
<dbReference type="PROSITE" id="PS01124">
    <property type="entry name" value="HTH_ARAC_FAMILY_2"/>
    <property type="match status" value="1"/>
</dbReference>
<keyword evidence="2" id="KW-0238">DNA-binding</keyword>
<dbReference type="Gene3D" id="1.10.10.60">
    <property type="entry name" value="Homeodomain-like"/>
    <property type="match status" value="1"/>
</dbReference>
<dbReference type="InterPro" id="IPR050204">
    <property type="entry name" value="AraC_XylS_family_regulators"/>
</dbReference>
<feature type="region of interest" description="Disordered" evidence="4">
    <location>
        <begin position="320"/>
        <end position="340"/>
    </location>
</feature>
<evidence type="ECO:0000256" key="3">
    <source>
        <dbReference type="ARBA" id="ARBA00023163"/>
    </source>
</evidence>
<dbReference type="InterPro" id="IPR020449">
    <property type="entry name" value="Tscrpt_reg_AraC-type_HTH"/>
</dbReference>
<evidence type="ECO:0000259" key="5">
    <source>
        <dbReference type="PROSITE" id="PS01124"/>
    </source>
</evidence>
<dbReference type="AlphaFoldDB" id="A0A6L6X2S1"/>
<dbReference type="PANTHER" id="PTHR46796:SF6">
    <property type="entry name" value="ARAC SUBFAMILY"/>
    <property type="match status" value="1"/>
</dbReference>
<dbReference type="Pfam" id="PF14525">
    <property type="entry name" value="AraC_binding_2"/>
    <property type="match status" value="1"/>
</dbReference>
<dbReference type="SUPFAM" id="SSF46689">
    <property type="entry name" value="Homeodomain-like"/>
    <property type="match status" value="1"/>
</dbReference>
<dbReference type="EMBL" id="WPNZ01000015">
    <property type="protein sequence ID" value="MVO88051.1"/>
    <property type="molecule type" value="Genomic_DNA"/>
</dbReference>
<dbReference type="PROSITE" id="PS00041">
    <property type="entry name" value="HTH_ARAC_FAMILY_1"/>
    <property type="match status" value="1"/>
</dbReference>
<dbReference type="GO" id="GO:0043565">
    <property type="term" value="F:sequence-specific DNA binding"/>
    <property type="evidence" value="ECO:0007669"/>
    <property type="project" value="InterPro"/>
</dbReference>
<keyword evidence="3" id="KW-0804">Transcription</keyword>
<dbReference type="PANTHER" id="PTHR46796">
    <property type="entry name" value="HTH-TYPE TRANSCRIPTIONAL ACTIVATOR RHAS-RELATED"/>
    <property type="match status" value="1"/>
</dbReference>
<evidence type="ECO:0000256" key="4">
    <source>
        <dbReference type="SAM" id="MobiDB-lite"/>
    </source>
</evidence>
<feature type="domain" description="HTH araC/xylS-type" evidence="5">
    <location>
        <begin position="226"/>
        <end position="327"/>
    </location>
</feature>